<dbReference type="EMBL" id="DWYS01000110">
    <property type="protein sequence ID" value="HJB08020.1"/>
    <property type="molecule type" value="Genomic_DNA"/>
</dbReference>
<protein>
    <recommendedName>
        <fullName evidence="1">DUF6906 domain-containing protein</fullName>
    </recommendedName>
</protein>
<proteinExistence type="predicted"/>
<organism evidence="2 3">
    <name type="scientific">Candidatus Enterocloster faecavium</name>
    <dbReference type="NCBI Taxonomy" id="2838560"/>
    <lineage>
        <taxon>Bacteria</taxon>
        <taxon>Bacillati</taxon>
        <taxon>Bacillota</taxon>
        <taxon>Clostridia</taxon>
        <taxon>Lachnospirales</taxon>
        <taxon>Lachnospiraceae</taxon>
        <taxon>Enterocloster</taxon>
    </lineage>
</organism>
<evidence type="ECO:0000313" key="2">
    <source>
        <dbReference type="EMBL" id="HJB08020.1"/>
    </source>
</evidence>
<dbReference type="AlphaFoldDB" id="A0A9D2L8X1"/>
<feature type="domain" description="DUF6906" evidence="1">
    <location>
        <begin position="5"/>
        <end position="52"/>
    </location>
</feature>
<gene>
    <name evidence="2" type="ORF">H9716_09185</name>
</gene>
<dbReference type="Proteomes" id="UP000886804">
    <property type="component" value="Unassembled WGS sequence"/>
</dbReference>
<name>A0A9D2L8X1_9FIRM</name>
<comment type="caution">
    <text evidence="2">The sequence shown here is derived from an EMBL/GenBank/DDBJ whole genome shotgun (WGS) entry which is preliminary data.</text>
</comment>
<accession>A0A9D2L8X1</accession>
<evidence type="ECO:0000313" key="3">
    <source>
        <dbReference type="Proteomes" id="UP000886804"/>
    </source>
</evidence>
<sequence>MGRSRAKKPTRAQKALISAAGLVVRSWLVISDTPEELRLVSRRSGATRVIKKEPAGIGKRNGR</sequence>
<dbReference type="Pfam" id="PF21847">
    <property type="entry name" value="DUF6906"/>
    <property type="match status" value="1"/>
</dbReference>
<reference evidence="2" key="1">
    <citation type="journal article" date="2021" name="PeerJ">
        <title>Extensive microbial diversity within the chicken gut microbiome revealed by metagenomics and culture.</title>
        <authorList>
            <person name="Gilroy R."/>
            <person name="Ravi A."/>
            <person name="Getino M."/>
            <person name="Pursley I."/>
            <person name="Horton D.L."/>
            <person name="Alikhan N.F."/>
            <person name="Baker D."/>
            <person name="Gharbi K."/>
            <person name="Hall N."/>
            <person name="Watson M."/>
            <person name="Adriaenssens E.M."/>
            <person name="Foster-Nyarko E."/>
            <person name="Jarju S."/>
            <person name="Secka A."/>
            <person name="Antonio M."/>
            <person name="Oren A."/>
            <person name="Chaudhuri R.R."/>
            <person name="La Ragione R."/>
            <person name="Hildebrand F."/>
            <person name="Pallen M.J."/>
        </authorList>
    </citation>
    <scope>NUCLEOTIDE SEQUENCE</scope>
    <source>
        <strain evidence="2">CHK188-4685</strain>
    </source>
</reference>
<reference evidence="2" key="2">
    <citation type="submission" date="2021-04" db="EMBL/GenBank/DDBJ databases">
        <authorList>
            <person name="Gilroy R."/>
        </authorList>
    </citation>
    <scope>NUCLEOTIDE SEQUENCE</scope>
    <source>
        <strain evidence="2">CHK188-4685</strain>
    </source>
</reference>
<evidence type="ECO:0000259" key="1">
    <source>
        <dbReference type="Pfam" id="PF21847"/>
    </source>
</evidence>
<dbReference type="InterPro" id="IPR054201">
    <property type="entry name" value="DUF6906"/>
</dbReference>